<protein>
    <submittedName>
        <fullName evidence="1">6407_t:CDS:1</fullName>
    </submittedName>
</protein>
<dbReference type="EMBL" id="CAJVPM010002731">
    <property type="protein sequence ID" value="CAG8491752.1"/>
    <property type="molecule type" value="Genomic_DNA"/>
</dbReference>
<organism evidence="1 2">
    <name type="scientific">Scutellospora calospora</name>
    <dbReference type="NCBI Taxonomy" id="85575"/>
    <lineage>
        <taxon>Eukaryota</taxon>
        <taxon>Fungi</taxon>
        <taxon>Fungi incertae sedis</taxon>
        <taxon>Mucoromycota</taxon>
        <taxon>Glomeromycotina</taxon>
        <taxon>Glomeromycetes</taxon>
        <taxon>Diversisporales</taxon>
        <taxon>Gigasporaceae</taxon>
        <taxon>Scutellospora</taxon>
    </lineage>
</organism>
<proteinExistence type="predicted"/>
<name>A0ACA9KVI3_9GLOM</name>
<accession>A0ACA9KVI3</accession>
<sequence length="165" mass="19113">QKKANEIMNKTNKEISKYQEDYNSTTNPEAKYELIDYIQDLKQVLYTQKIKFQIIMLQDNKAKVPLSISVVEKSFKAIQSYNKLVTILNYDFSVSLQQKLTSSVYLIINLSDTNDILCKGQLSIYICSQYKIGTSSVIYMNDLYSLMNNSSFDDMLKVDNKIRPI</sequence>
<evidence type="ECO:0000313" key="2">
    <source>
        <dbReference type="Proteomes" id="UP000789860"/>
    </source>
</evidence>
<keyword evidence="2" id="KW-1185">Reference proteome</keyword>
<comment type="caution">
    <text evidence="1">The sequence shown here is derived from an EMBL/GenBank/DDBJ whole genome shotgun (WGS) entry which is preliminary data.</text>
</comment>
<evidence type="ECO:0000313" key="1">
    <source>
        <dbReference type="EMBL" id="CAG8491752.1"/>
    </source>
</evidence>
<dbReference type="Proteomes" id="UP000789860">
    <property type="component" value="Unassembled WGS sequence"/>
</dbReference>
<feature type="non-terminal residue" evidence="1">
    <location>
        <position position="1"/>
    </location>
</feature>
<reference evidence="1" key="1">
    <citation type="submission" date="2021-06" db="EMBL/GenBank/DDBJ databases">
        <authorList>
            <person name="Kallberg Y."/>
            <person name="Tangrot J."/>
            <person name="Rosling A."/>
        </authorList>
    </citation>
    <scope>NUCLEOTIDE SEQUENCE</scope>
    <source>
        <strain evidence="1">AU212A</strain>
    </source>
</reference>
<gene>
    <name evidence="1" type="ORF">SCALOS_LOCUS2853</name>
</gene>